<sequence length="744" mass="82401">MAVSRVQHVDARFRESVGAQRDHFQPVSKEAGDTLFAGKAITVAEALSLFRHQLTSRWIDFVARELKNEGLSFYTIGSSGHEGNAMVGMHTRHTDPAFLHYRSGGFFFARAAQVPGQTPVFDTCLSLTASSQDPISGGRHKVWGSVPLCIPPQTSTIASHLPKAIGTAFFLERRDMVTRLSNIAETFPEDSLVVCSFGDASVNHSTAVGAINAACWASFQHLPVPILFVCEDNGLGISVRTPENWVTSNYRNRAGLTYFQADGLDFKRGYEVVQQAVQHCRDRRRPTFLHLKTVRLLGHAGSDVESNYRSREQIEAVEAQDPVLRTALHLIEAGVMSPQAVLDLYDEMGEQVRAAGREAGKRPRHESAKTVMAPLQRRFETISAEVDAEFAAKRREFWKGKPPEEQKPRHMAQLINWGLQDICFKEENALVFGEDVAKKGGVYTVTKDLYDRFGVGRVFNTLLDETTILGLAIGAGQAGFLPIPEIQYLAYLHNAIDQIRGEASSLQFFSNGQFQNPMVVRIAGFAYQRGFGGHFHNDNSFAALRDIPGITMVTASNGADAVTLMRSCVHWAKEQGSVMVFIEPIALYMTKDLVEKGDWNCTYPEPGQTMPFGEVGLQGDEDAEILVISYANGTYLSRQAMHDLAGEGVKTRLLDLRFLLPLNRDAIVEAARGKRSVVIVDECRATASISEEITAILVEAYQHNAPHISRVVGEDTFIPLGTAWEHCLPSRETIYRAIKERADK</sequence>
<dbReference type="PANTHER" id="PTHR42980:SF1">
    <property type="entry name" value="2-OXOISOVALERATE DEHYDROGENASE SUBUNIT BETA, MITOCHONDRIAL"/>
    <property type="match status" value="1"/>
</dbReference>
<dbReference type="EMBL" id="JAFREP010000017">
    <property type="protein sequence ID" value="MBO1320426.1"/>
    <property type="molecule type" value="Genomic_DNA"/>
</dbReference>
<protein>
    <recommendedName>
        <fullName evidence="3">3-methyl-2-oxobutanoate dehydrogenase (2-methylpropanoyl-transferring)</fullName>
        <ecNumber evidence="3">1.2.4.4</ecNumber>
    </recommendedName>
</protein>
<gene>
    <name evidence="7" type="ORF">J3U88_18265</name>
</gene>
<dbReference type="AlphaFoldDB" id="A0A8J7QHB1"/>
<evidence type="ECO:0000256" key="1">
    <source>
        <dbReference type="ARBA" id="ARBA00001964"/>
    </source>
</evidence>
<dbReference type="SUPFAM" id="SSF52518">
    <property type="entry name" value="Thiamin diphosphate-binding fold (THDP-binding)"/>
    <property type="match status" value="2"/>
</dbReference>
<dbReference type="InterPro" id="IPR029061">
    <property type="entry name" value="THDP-binding"/>
</dbReference>
<dbReference type="SUPFAM" id="SSF52922">
    <property type="entry name" value="TK C-terminal domain-like"/>
    <property type="match status" value="1"/>
</dbReference>
<accession>A0A8J7QHB1</accession>
<dbReference type="InterPro" id="IPR009014">
    <property type="entry name" value="Transketo_C/PFOR_II"/>
</dbReference>
<proteinExistence type="predicted"/>
<comment type="caution">
    <text evidence="7">The sequence shown here is derived from an EMBL/GenBank/DDBJ whole genome shotgun (WGS) entry which is preliminary data.</text>
</comment>
<dbReference type="RefSeq" id="WP_207860380.1">
    <property type="nucleotide sequence ID" value="NZ_JAFREP010000017.1"/>
</dbReference>
<dbReference type="InterPro" id="IPR005475">
    <property type="entry name" value="Transketolase-like_Pyr-bd"/>
</dbReference>
<dbReference type="SMART" id="SM00861">
    <property type="entry name" value="Transket_pyr"/>
    <property type="match status" value="1"/>
</dbReference>
<reference evidence="7" key="1">
    <citation type="submission" date="2021-03" db="EMBL/GenBank/DDBJ databases">
        <authorList>
            <person name="Wang G."/>
        </authorList>
    </citation>
    <scope>NUCLEOTIDE SEQUENCE</scope>
    <source>
        <strain evidence="7">KCTC 12899</strain>
    </source>
</reference>
<name>A0A8J7QHB1_9BACT</name>
<evidence type="ECO:0000256" key="4">
    <source>
        <dbReference type="ARBA" id="ARBA00023002"/>
    </source>
</evidence>
<dbReference type="EC" id="1.2.4.4" evidence="3"/>
<organism evidence="7 8">
    <name type="scientific">Acanthopleuribacter pedis</name>
    <dbReference type="NCBI Taxonomy" id="442870"/>
    <lineage>
        <taxon>Bacteria</taxon>
        <taxon>Pseudomonadati</taxon>
        <taxon>Acidobacteriota</taxon>
        <taxon>Holophagae</taxon>
        <taxon>Acanthopleuribacterales</taxon>
        <taxon>Acanthopleuribacteraceae</taxon>
        <taxon>Acanthopleuribacter</taxon>
    </lineage>
</organism>
<evidence type="ECO:0000313" key="8">
    <source>
        <dbReference type="Proteomes" id="UP000664417"/>
    </source>
</evidence>
<keyword evidence="8" id="KW-1185">Reference proteome</keyword>
<dbReference type="Pfam" id="PF02779">
    <property type="entry name" value="Transket_pyr"/>
    <property type="match status" value="1"/>
</dbReference>
<evidence type="ECO:0000256" key="3">
    <source>
        <dbReference type="ARBA" id="ARBA00012277"/>
    </source>
</evidence>
<dbReference type="GO" id="GO:0007584">
    <property type="term" value="P:response to nutrient"/>
    <property type="evidence" value="ECO:0007669"/>
    <property type="project" value="TreeGrafter"/>
</dbReference>
<dbReference type="InterPro" id="IPR033248">
    <property type="entry name" value="Transketolase_C"/>
</dbReference>
<keyword evidence="4" id="KW-0560">Oxidoreductase</keyword>
<comment type="function">
    <text evidence="2">E1 component of the 2-oxoglutarate dehydrogenase (OGDH) complex which catalyzes the decarboxylation of 2-oxoglutarate, the first step in the conversion of 2-oxoglutarate to succinyl-CoA and CO(2).</text>
</comment>
<dbReference type="GO" id="GO:0003863">
    <property type="term" value="F:branched-chain 2-oxo acid dehydrogenase activity"/>
    <property type="evidence" value="ECO:0007669"/>
    <property type="project" value="UniProtKB-EC"/>
</dbReference>
<dbReference type="PANTHER" id="PTHR42980">
    <property type="entry name" value="2-OXOISOVALERATE DEHYDROGENASE SUBUNIT BETA-RELATED"/>
    <property type="match status" value="1"/>
</dbReference>
<evidence type="ECO:0000256" key="2">
    <source>
        <dbReference type="ARBA" id="ARBA00003906"/>
    </source>
</evidence>
<dbReference type="InterPro" id="IPR001017">
    <property type="entry name" value="DH_E1"/>
</dbReference>
<keyword evidence="5" id="KW-0786">Thiamine pyrophosphate</keyword>
<dbReference type="GO" id="GO:0009083">
    <property type="term" value="P:branched-chain amino acid catabolic process"/>
    <property type="evidence" value="ECO:0007669"/>
    <property type="project" value="TreeGrafter"/>
</dbReference>
<dbReference type="Pfam" id="PF02780">
    <property type="entry name" value="Transketolase_C"/>
    <property type="match status" value="1"/>
</dbReference>
<evidence type="ECO:0000256" key="5">
    <source>
        <dbReference type="ARBA" id="ARBA00023052"/>
    </source>
</evidence>
<dbReference type="Gene3D" id="3.40.50.970">
    <property type="match status" value="2"/>
</dbReference>
<dbReference type="Proteomes" id="UP000664417">
    <property type="component" value="Unassembled WGS sequence"/>
</dbReference>
<evidence type="ECO:0000259" key="6">
    <source>
        <dbReference type="SMART" id="SM00861"/>
    </source>
</evidence>
<feature type="domain" description="Transketolase-like pyrimidine-binding" evidence="6">
    <location>
        <begin position="409"/>
        <end position="590"/>
    </location>
</feature>
<comment type="cofactor">
    <cofactor evidence="1">
        <name>thiamine diphosphate</name>
        <dbReference type="ChEBI" id="CHEBI:58937"/>
    </cofactor>
</comment>
<dbReference type="Pfam" id="PF00676">
    <property type="entry name" value="E1_dh"/>
    <property type="match status" value="1"/>
</dbReference>
<evidence type="ECO:0000313" key="7">
    <source>
        <dbReference type="EMBL" id="MBO1320426.1"/>
    </source>
</evidence>
<dbReference type="Gene3D" id="3.40.50.920">
    <property type="match status" value="1"/>
</dbReference>